<feature type="domain" description="MacB-like periplasmic core" evidence="8">
    <location>
        <begin position="20"/>
        <end position="239"/>
    </location>
</feature>
<feature type="transmembrane region" description="Helical" evidence="6">
    <location>
        <begin position="390"/>
        <end position="413"/>
    </location>
</feature>
<proteinExistence type="predicted"/>
<dbReference type="GO" id="GO:0022857">
    <property type="term" value="F:transmembrane transporter activity"/>
    <property type="evidence" value="ECO:0007669"/>
    <property type="project" value="TreeGrafter"/>
</dbReference>
<dbReference type="PROSITE" id="PS51257">
    <property type="entry name" value="PROKAR_LIPOPROTEIN"/>
    <property type="match status" value="1"/>
</dbReference>
<keyword evidence="4 6" id="KW-1133">Transmembrane helix</keyword>
<evidence type="ECO:0000313" key="9">
    <source>
        <dbReference type="EMBL" id="EKU84640.1"/>
    </source>
</evidence>
<evidence type="ECO:0000256" key="5">
    <source>
        <dbReference type="ARBA" id="ARBA00023136"/>
    </source>
</evidence>
<dbReference type="eggNOG" id="COG0577">
    <property type="taxonomic scope" value="Bacteria"/>
</dbReference>
<feature type="transmembrane region" description="Helical" evidence="6">
    <location>
        <begin position="344"/>
        <end position="370"/>
    </location>
</feature>
<feature type="domain" description="ABC3 transporter permease C-terminal" evidence="7">
    <location>
        <begin position="693"/>
        <end position="794"/>
    </location>
</feature>
<dbReference type="InterPro" id="IPR003838">
    <property type="entry name" value="ABC3_permease_C"/>
</dbReference>
<evidence type="ECO:0008006" key="11">
    <source>
        <dbReference type="Google" id="ProtNLM"/>
    </source>
</evidence>
<feature type="transmembrane region" description="Helical" evidence="6">
    <location>
        <begin position="775"/>
        <end position="794"/>
    </location>
</feature>
<accession>K9E5M6</accession>
<feature type="transmembrane region" description="Helical" evidence="6">
    <location>
        <begin position="300"/>
        <end position="324"/>
    </location>
</feature>
<comment type="subcellular location">
    <subcellularLocation>
        <location evidence="1">Cell membrane</location>
        <topology evidence="1">Multi-pass membrane protein</topology>
    </subcellularLocation>
</comment>
<evidence type="ECO:0000256" key="4">
    <source>
        <dbReference type="ARBA" id="ARBA00022989"/>
    </source>
</evidence>
<evidence type="ECO:0000256" key="6">
    <source>
        <dbReference type="SAM" id="Phobius"/>
    </source>
</evidence>
<evidence type="ECO:0000256" key="2">
    <source>
        <dbReference type="ARBA" id="ARBA00022475"/>
    </source>
</evidence>
<feature type="domain" description="ABC3 transporter permease C-terminal" evidence="7">
    <location>
        <begin position="302"/>
        <end position="415"/>
    </location>
</feature>
<feature type="transmembrane region" description="Helical" evidence="6">
    <location>
        <begin position="434"/>
        <end position="459"/>
    </location>
</feature>
<keyword evidence="10" id="KW-1185">Reference proteome</keyword>
<reference evidence="9 10" key="1">
    <citation type="submission" date="2012-09" db="EMBL/GenBank/DDBJ databases">
        <title>The Genome Sequence of Massilia timonae CCUG 45783.</title>
        <authorList>
            <consortium name="The Broad Institute Genome Sequencing Platform"/>
            <person name="Earl A."/>
            <person name="Ward D."/>
            <person name="Feldgarden M."/>
            <person name="Gevers D."/>
            <person name="Huys G."/>
            <person name="Walker B."/>
            <person name="Young S.K."/>
            <person name="Zeng Q."/>
            <person name="Gargeya S."/>
            <person name="Fitzgerald M."/>
            <person name="Haas B."/>
            <person name="Abouelleil A."/>
            <person name="Alvarado L."/>
            <person name="Arachchi H.M."/>
            <person name="Berlin A.M."/>
            <person name="Chapman S.B."/>
            <person name="Goldberg J."/>
            <person name="Griggs A."/>
            <person name="Gujja S."/>
            <person name="Hansen M."/>
            <person name="Howarth C."/>
            <person name="Imamovic A."/>
            <person name="Larimer J."/>
            <person name="McCowen C."/>
            <person name="Montmayeur A."/>
            <person name="Murphy C."/>
            <person name="Neiman D."/>
            <person name="Pearson M."/>
            <person name="Priest M."/>
            <person name="Roberts A."/>
            <person name="Saif S."/>
            <person name="Shea T."/>
            <person name="Sisk P."/>
            <person name="Sykes S."/>
            <person name="Wortman J."/>
            <person name="Nusbaum C."/>
            <person name="Birren B."/>
        </authorList>
    </citation>
    <scope>NUCLEOTIDE SEQUENCE [LARGE SCALE GENOMIC DNA]</scope>
    <source>
        <strain evidence="9 10">CCUG 45783</strain>
    </source>
</reference>
<dbReference type="GO" id="GO:0005886">
    <property type="term" value="C:plasma membrane"/>
    <property type="evidence" value="ECO:0007669"/>
    <property type="project" value="UniProtKB-SubCell"/>
</dbReference>
<comment type="caution">
    <text evidence="9">The sequence shown here is derived from an EMBL/GenBank/DDBJ whole genome shotgun (WGS) entry which is preliminary data.</text>
</comment>
<evidence type="ECO:0000256" key="3">
    <source>
        <dbReference type="ARBA" id="ARBA00022692"/>
    </source>
</evidence>
<dbReference type="STRING" id="47229.LO55_2646"/>
<feature type="transmembrane region" description="Helical" evidence="6">
    <location>
        <begin position="21"/>
        <end position="45"/>
    </location>
</feature>
<dbReference type="PANTHER" id="PTHR30572">
    <property type="entry name" value="MEMBRANE COMPONENT OF TRANSPORTER-RELATED"/>
    <property type="match status" value="1"/>
</dbReference>
<feature type="domain" description="MacB-like periplasmic core" evidence="8">
    <location>
        <begin position="512"/>
        <end position="656"/>
    </location>
</feature>
<evidence type="ECO:0000313" key="10">
    <source>
        <dbReference type="Proteomes" id="UP000009874"/>
    </source>
</evidence>
<feature type="transmembrane region" description="Helical" evidence="6">
    <location>
        <begin position="689"/>
        <end position="713"/>
    </location>
</feature>
<dbReference type="EMBL" id="AGZI01000002">
    <property type="protein sequence ID" value="EKU84640.1"/>
    <property type="molecule type" value="Genomic_DNA"/>
</dbReference>
<dbReference type="AlphaFoldDB" id="K9E5M6"/>
<dbReference type="InterPro" id="IPR025857">
    <property type="entry name" value="MacB_PCD"/>
</dbReference>
<sequence>MRLDDFRIGLRHLVREPGYSAIAILGLSVGFAACLLLLGFVQYSWRYDAHVPQVEQVYVVKQRFNVDPVAPWFDQAPLLLRTIARETPGVDDATAFFRPDPPTVKVGATLHKMPSLLVLPHFTQVLGLRALEGDLDAALTRPEGLVLTASTARRLFGAARALGRTVQVGDKVLRVAAIVPDPPANTTIPFEALYGVGSVLNDPGMRTELQTGEHGAWGRLLLRIENPDAVPQVAAALQRALDTAPAVQGVPPDVRARLGERKVMDLALSPLREAYFDRDVARNPVSPPGDRGDRATVTGLAVVALLILVIGAINYVNLATVRVLRRQREIGMRKVLGASVRRIVLQFMAESLLVSLLATLLGLLLAWFALPLFAELVNRKLDGLFAPANVAAALLIGIMLGVVAGLQPTWTALRVRPAQALAGRANTESRAGTHLAKALTVLQIATAVGLASLAMGIALQTRFAINASPGFDASPLLIVDLPERGKKNEAVRGFMTALGQQPGVHGMVLSEHVVGRSGNGLIQDIKRDGGASVSAETKMVDTNFFEVYDLKPVAGRLFDPRLDQENAVGPVVINAIAARQLGFATPQAAVGQTLLHPGDDGKMIPYRVLGIAPELRFRSLHDEPRATLYVLNTDWAAVLSVRSTASMPDAERAVAALWNRYFPHAIMHTERAGDVLAANYADDRRLARLLALATLIALAITAFGMVALSASIVQRRAREIVLRKLYGAGRAQIAMLLGRELGSLVGVAAVLGLPLAFLALGHYRAGFVEHAPRMYSMPWLALAGVALVTLLATLRHTWSALTMRPGKVLR</sequence>
<organism evidence="9 10">
    <name type="scientific">Massilia timonae CCUG 45783</name>
    <dbReference type="NCBI Taxonomy" id="883126"/>
    <lineage>
        <taxon>Bacteria</taxon>
        <taxon>Pseudomonadati</taxon>
        <taxon>Pseudomonadota</taxon>
        <taxon>Betaproteobacteria</taxon>
        <taxon>Burkholderiales</taxon>
        <taxon>Oxalobacteraceae</taxon>
        <taxon>Telluria group</taxon>
        <taxon>Massilia</taxon>
    </lineage>
</organism>
<keyword evidence="2" id="KW-1003">Cell membrane</keyword>
<dbReference type="OrthoDB" id="9770036at2"/>
<protein>
    <recommendedName>
        <fullName evidence="11">ABC3 transporter permease protein domain-containing protein</fullName>
    </recommendedName>
</protein>
<evidence type="ECO:0000256" key="1">
    <source>
        <dbReference type="ARBA" id="ARBA00004651"/>
    </source>
</evidence>
<dbReference type="Pfam" id="PF02687">
    <property type="entry name" value="FtsX"/>
    <property type="match status" value="2"/>
</dbReference>
<dbReference type="RefSeq" id="WP_005662802.1">
    <property type="nucleotide sequence ID" value="NZ_JH992922.1"/>
</dbReference>
<dbReference type="Pfam" id="PF12704">
    <property type="entry name" value="MacB_PCD"/>
    <property type="match status" value="2"/>
</dbReference>
<dbReference type="InterPro" id="IPR050250">
    <property type="entry name" value="Macrolide_Exporter_MacB"/>
</dbReference>
<keyword evidence="5 6" id="KW-0472">Membrane</keyword>
<feature type="transmembrane region" description="Helical" evidence="6">
    <location>
        <begin position="741"/>
        <end position="763"/>
    </location>
</feature>
<dbReference type="HOGENOM" id="CLU_008713_1_0_4"/>
<keyword evidence="3 6" id="KW-0812">Transmembrane</keyword>
<dbReference type="PATRIC" id="fig|883126.3.peg.75"/>
<dbReference type="PANTHER" id="PTHR30572:SF18">
    <property type="entry name" value="ABC-TYPE MACROLIDE FAMILY EXPORT SYSTEM PERMEASE COMPONENT 2"/>
    <property type="match status" value="1"/>
</dbReference>
<evidence type="ECO:0000259" key="8">
    <source>
        <dbReference type="Pfam" id="PF12704"/>
    </source>
</evidence>
<gene>
    <name evidence="9" type="ORF">HMPREF9710_00075</name>
</gene>
<dbReference type="Proteomes" id="UP000009874">
    <property type="component" value="Unassembled WGS sequence"/>
</dbReference>
<evidence type="ECO:0000259" key="7">
    <source>
        <dbReference type="Pfam" id="PF02687"/>
    </source>
</evidence>
<name>K9E5M6_9BURK</name>